<organism evidence="10">
    <name type="scientific">marine sediment metagenome</name>
    <dbReference type="NCBI Taxonomy" id="412755"/>
    <lineage>
        <taxon>unclassified sequences</taxon>
        <taxon>metagenomes</taxon>
        <taxon>ecological metagenomes</taxon>
    </lineage>
</organism>
<dbReference type="InterPro" id="IPR012334">
    <property type="entry name" value="Pectin_lyas_fold"/>
</dbReference>
<dbReference type="InterPro" id="IPR039448">
    <property type="entry name" value="Beta_helix"/>
</dbReference>
<dbReference type="InterPro" id="IPR052052">
    <property type="entry name" value="Polysaccharide_Lyase_9"/>
</dbReference>
<dbReference type="Pfam" id="PF13229">
    <property type="entry name" value="Beta_helix"/>
    <property type="match status" value="1"/>
</dbReference>
<keyword evidence="5" id="KW-0732">Signal</keyword>
<gene>
    <name evidence="10" type="ORF">S03H2_60344</name>
</gene>
<dbReference type="EMBL" id="BARU01038876">
    <property type="protein sequence ID" value="GAH88744.1"/>
    <property type="molecule type" value="Genomic_DNA"/>
</dbReference>
<evidence type="ECO:0000256" key="3">
    <source>
        <dbReference type="ARBA" id="ARBA00022525"/>
    </source>
</evidence>
<dbReference type="AlphaFoldDB" id="X1KF06"/>
<protein>
    <recommendedName>
        <fullName evidence="9">Right handed beta helix domain-containing protein</fullName>
    </recommendedName>
</protein>
<evidence type="ECO:0000313" key="10">
    <source>
        <dbReference type="EMBL" id="GAH88744.1"/>
    </source>
</evidence>
<accession>X1KF06</accession>
<dbReference type="GO" id="GO:0046872">
    <property type="term" value="F:metal ion binding"/>
    <property type="evidence" value="ECO:0007669"/>
    <property type="project" value="UniProtKB-KW"/>
</dbReference>
<dbReference type="PANTHER" id="PTHR40088">
    <property type="entry name" value="PECTATE LYASE (EUROFUNG)"/>
    <property type="match status" value="1"/>
</dbReference>
<keyword evidence="3" id="KW-0964">Secreted</keyword>
<evidence type="ECO:0000256" key="8">
    <source>
        <dbReference type="ARBA" id="ARBA00038263"/>
    </source>
</evidence>
<comment type="similarity">
    <text evidence="8">Belongs to the polysaccharide lyase 9 family.</text>
</comment>
<evidence type="ECO:0000259" key="9">
    <source>
        <dbReference type="Pfam" id="PF13229"/>
    </source>
</evidence>
<comment type="subcellular location">
    <subcellularLocation>
        <location evidence="2">Secreted</location>
    </subcellularLocation>
</comment>
<comment type="caution">
    <text evidence="10">The sequence shown here is derived from an EMBL/GenBank/DDBJ whole genome shotgun (WGS) entry which is preliminary data.</text>
</comment>
<dbReference type="GO" id="GO:0016837">
    <property type="term" value="F:carbon-oxygen lyase activity, acting on polysaccharides"/>
    <property type="evidence" value="ECO:0007669"/>
    <property type="project" value="TreeGrafter"/>
</dbReference>
<keyword evidence="7" id="KW-0456">Lyase</keyword>
<evidence type="ECO:0000256" key="5">
    <source>
        <dbReference type="ARBA" id="ARBA00022729"/>
    </source>
</evidence>
<keyword evidence="4" id="KW-0479">Metal-binding</keyword>
<proteinExistence type="inferred from homology"/>
<dbReference type="GO" id="GO:0005576">
    <property type="term" value="C:extracellular region"/>
    <property type="evidence" value="ECO:0007669"/>
    <property type="project" value="UniProtKB-SubCell"/>
</dbReference>
<dbReference type="PANTHER" id="PTHR40088:SF1">
    <property type="entry name" value="PECTATE LYASE PEL9"/>
    <property type="match status" value="1"/>
</dbReference>
<feature type="non-terminal residue" evidence="10">
    <location>
        <position position="243"/>
    </location>
</feature>
<keyword evidence="6" id="KW-0106">Calcium</keyword>
<evidence type="ECO:0000256" key="1">
    <source>
        <dbReference type="ARBA" id="ARBA00001913"/>
    </source>
</evidence>
<dbReference type="InterPro" id="IPR011050">
    <property type="entry name" value="Pectin_lyase_fold/virulence"/>
</dbReference>
<reference evidence="10" key="1">
    <citation type="journal article" date="2014" name="Front. Microbiol.">
        <title>High frequency of phylogenetically diverse reductive dehalogenase-homologous genes in deep subseafloor sedimentary metagenomes.</title>
        <authorList>
            <person name="Kawai M."/>
            <person name="Futagami T."/>
            <person name="Toyoda A."/>
            <person name="Takaki Y."/>
            <person name="Nishi S."/>
            <person name="Hori S."/>
            <person name="Arai W."/>
            <person name="Tsubouchi T."/>
            <person name="Morono Y."/>
            <person name="Uchiyama I."/>
            <person name="Ito T."/>
            <person name="Fujiyama A."/>
            <person name="Inagaki F."/>
            <person name="Takami H."/>
        </authorList>
    </citation>
    <scope>NUCLEOTIDE SEQUENCE</scope>
    <source>
        <strain evidence="10">Expedition CK06-06</strain>
    </source>
</reference>
<evidence type="ECO:0000256" key="4">
    <source>
        <dbReference type="ARBA" id="ARBA00022723"/>
    </source>
</evidence>
<comment type="cofactor">
    <cofactor evidence="1">
        <name>Ca(2+)</name>
        <dbReference type="ChEBI" id="CHEBI:29108"/>
    </cofactor>
</comment>
<feature type="domain" description="Right handed beta helix" evidence="9">
    <location>
        <begin position="104"/>
        <end position="227"/>
    </location>
</feature>
<feature type="non-terminal residue" evidence="10">
    <location>
        <position position="1"/>
    </location>
</feature>
<name>X1KF06_9ZZZZ</name>
<sequence length="243" mass="26095">RTLTLVVLPLSLAALWSGLDIPAALATDYYVSPTGNDANDGSEEAPWATLGKALKAPVAGGDTIYVGDGELSLGTGSVTVSRGGTDAERVTVEPAPGASPIIQCNGGIYLTAGGWTFRGLEFGADPTKNTTLILAQAHHITIEDCEFRGAWAVMYTGAFSSDDITFRRNTIWLDRNHALAMSWRTPNSLIEHNTFHITANNDREAVVLFKANAYNIQMRYNTFVVHPGVTAMPPAIYLGGFYD</sequence>
<evidence type="ECO:0000256" key="6">
    <source>
        <dbReference type="ARBA" id="ARBA00022837"/>
    </source>
</evidence>
<evidence type="ECO:0000256" key="7">
    <source>
        <dbReference type="ARBA" id="ARBA00023239"/>
    </source>
</evidence>
<dbReference type="SUPFAM" id="SSF51126">
    <property type="entry name" value="Pectin lyase-like"/>
    <property type="match status" value="1"/>
</dbReference>
<dbReference type="Gene3D" id="2.160.20.10">
    <property type="entry name" value="Single-stranded right-handed beta-helix, Pectin lyase-like"/>
    <property type="match status" value="1"/>
</dbReference>
<evidence type="ECO:0000256" key="2">
    <source>
        <dbReference type="ARBA" id="ARBA00004613"/>
    </source>
</evidence>